<dbReference type="EMBL" id="CP113520">
    <property type="protein sequence ID" value="WAJ27607.1"/>
    <property type="molecule type" value="Genomic_DNA"/>
</dbReference>
<sequence>MILSRRIAALAGLVLLGFGLAAPGASAQERRYNHAEGRWETIQPGQRRATQGQRLPAPEFRRVQVGFETREAPGTIIIDTERRYLFFVEPGGTATRYGVGVGKEGFGFSGNVKVARKAEWPGWTPPAQMRIRERAKGRELPAYMEGGPQNPLGARAMYLYRGGRDTLFRIHGTNQPWTIGQRMSSGCIRMTNEDVSHLYERVGVGAKVVVIGPDGRGRSAIYADAAPRRGGILSGLFGS</sequence>
<dbReference type="Proteomes" id="UP001163223">
    <property type="component" value="Chromosome"/>
</dbReference>
<gene>
    <name evidence="1" type="ORF">OXU80_22625</name>
</gene>
<protein>
    <submittedName>
        <fullName evidence="1">L,D-transpeptidase</fullName>
    </submittedName>
</protein>
<accession>A0ACD4NLC8</accession>
<evidence type="ECO:0000313" key="2">
    <source>
        <dbReference type="Proteomes" id="UP001163223"/>
    </source>
</evidence>
<name>A0ACD4NLC8_9HYPH</name>
<proteinExistence type="predicted"/>
<organism evidence="1 2">
    <name type="scientific">Antarcticirhabdus aurantiaca</name>
    <dbReference type="NCBI Taxonomy" id="2606717"/>
    <lineage>
        <taxon>Bacteria</taxon>
        <taxon>Pseudomonadati</taxon>
        <taxon>Pseudomonadota</taxon>
        <taxon>Alphaproteobacteria</taxon>
        <taxon>Hyphomicrobiales</taxon>
        <taxon>Aurantimonadaceae</taxon>
        <taxon>Antarcticirhabdus</taxon>
    </lineage>
</organism>
<reference evidence="1" key="1">
    <citation type="submission" date="2022-11" db="EMBL/GenBank/DDBJ databases">
        <title>beta-Carotene-producing bacterium, Jeongeuplla avenae sp. nov., alleviates the salt stress of Arabidopsis seedlings.</title>
        <authorList>
            <person name="Jiang L."/>
            <person name="Lee J."/>
        </authorList>
    </citation>
    <scope>NUCLEOTIDE SEQUENCE</scope>
    <source>
        <strain evidence="1">DY_R2A_6</strain>
    </source>
</reference>
<evidence type="ECO:0000313" key="1">
    <source>
        <dbReference type="EMBL" id="WAJ27607.1"/>
    </source>
</evidence>
<keyword evidence="2" id="KW-1185">Reference proteome</keyword>